<sequence>MRYVSIIILLTGVVFAQNVSKRTRVAPQVTTTKITPILAKKLVKPTFSERAQVPTARQLQTVVKKPLRTRVDLKKYGYRDMRSFKLGIKKSLGLPKNYPLQHIYVNEIYSDGKRGLFVSGFNPRIFQVSKNAMQLKVISPHILEREFLPRVLNRGKVKKVRKIKRQK</sequence>
<organism evidence="1 2">
    <name type="scientific">Uabimicrobium amorphum</name>
    <dbReference type="NCBI Taxonomy" id="2596890"/>
    <lineage>
        <taxon>Bacteria</taxon>
        <taxon>Pseudomonadati</taxon>
        <taxon>Planctomycetota</taxon>
        <taxon>Candidatus Uabimicrobiia</taxon>
        <taxon>Candidatus Uabimicrobiales</taxon>
        <taxon>Candidatus Uabimicrobiaceae</taxon>
        <taxon>Candidatus Uabimicrobium</taxon>
    </lineage>
</organism>
<protein>
    <submittedName>
        <fullName evidence="1">Uncharacterized protein</fullName>
    </submittedName>
</protein>
<gene>
    <name evidence="1" type="ORF">UABAM_02555</name>
</gene>
<dbReference type="Proteomes" id="UP000326354">
    <property type="component" value="Chromosome"/>
</dbReference>
<evidence type="ECO:0000313" key="2">
    <source>
        <dbReference type="Proteomes" id="UP000326354"/>
    </source>
</evidence>
<evidence type="ECO:0000313" key="1">
    <source>
        <dbReference type="EMBL" id="BBM84199.1"/>
    </source>
</evidence>
<name>A0A5S9ILQ8_UABAM</name>
<accession>A0A5S9ILQ8</accession>
<proteinExistence type="predicted"/>
<dbReference type="KEGG" id="uam:UABAM_02555"/>
<reference evidence="1 2" key="1">
    <citation type="submission" date="2019-08" db="EMBL/GenBank/DDBJ databases">
        <title>Complete genome sequence of Candidatus Uab amorphum.</title>
        <authorList>
            <person name="Shiratori T."/>
            <person name="Suzuki S."/>
            <person name="Kakizawa Y."/>
            <person name="Ishida K."/>
        </authorList>
    </citation>
    <scope>NUCLEOTIDE SEQUENCE [LARGE SCALE GENOMIC DNA]</scope>
    <source>
        <strain evidence="1 2">SRT547</strain>
    </source>
</reference>
<dbReference type="AlphaFoldDB" id="A0A5S9ILQ8"/>
<keyword evidence="2" id="KW-1185">Reference proteome</keyword>
<dbReference type="RefSeq" id="WP_151968369.1">
    <property type="nucleotide sequence ID" value="NZ_AP019860.1"/>
</dbReference>
<dbReference type="EMBL" id="AP019860">
    <property type="protein sequence ID" value="BBM84199.1"/>
    <property type="molecule type" value="Genomic_DNA"/>
</dbReference>